<dbReference type="Proteomes" id="UP001597549">
    <property type="component" value="Unassembled WGS sequence"/>
</dbReference>
<dbReference type="RefSeq" id="WP_379806717.1">
    <property type="nucleotide sequence ID" value="NZ_JBHUOL010000012.1"/>
</dbReference>
<gene>
    <name evidence="1" type="ORF">ACFSX9_08770</name>
</gene>
<proteinExistence type="predicted"/>
<reference evidence="2" key="1">
    <citation type="journal article" date="2019" name="Int. J. Syst. Evol. Microbiol.">
        <title>The Global Catalogue of Microorganisms (GCM) 10K type strain sequencing project: providing services to taxonomists for standard genome sequencing and annotation.</title>
        <authorList>
            <consortium name="The Broad Institute Genomics Platform"/>
            <consortium name="The Broad Institute Genome Sequencing Center for Infectious Disease"/>
            <person name="Wu L."/>
            <person name="Ma J."/>
        </authorList>
    </citation>
    <scope>NUCLEOTIDE SEQUENCE [LARGE SCALE GENOMIC DNA]</scope>
    <source>
        <strain evidence="2">KCTC 52644</strain>
    </source>
</reference>
<evidence type="ECO:0000313" key="2">
    <source>
        <dbReference type="Proteomes" id="UP001597549"/>
    </source>
</evidence>
<comment type="caution">
    <text evidence="1">The sequence shown here is derived from an EMBL/GenBank/DDBJ whole genome shotgun (WGS) entry which is preliminary data.</text>
</comment>
<dbReference type="Gene3D" id="3.40.30.10">
    <property type="entry name" value="Glutaredoxin"/>
    <property type="match status" value="1"/>
</dbReference>
<dbReference type="Pfam" id="PF14595">
    <property type="entry name" value="Thioredoxin_9"/>
    <property type="match status" value="1"/>
</dbReference>
<dbReference type="EMBL" id="JBHUOL010000012">
    <property type="protein sequence ID" value="MFD2908828.1"/>
    <property type="molecule type" value="Genomic_DNA"/>
</dbReference>
<keyword evidence="2" id="KW-1185">Reference proteome</keyword>
<sequence length="201" mass="22725">MKNTIEQTLQNSFSYSDYRKTITELIEQGKSTGHEQSEDLLNYSKLNESRLNRLEKTIAVTEEVKSDLEKLDKKYIWLVLAEGWCGDAAQIVPVIYKMSEVAENVTLKIALRDDNDALMQHFLTNGGKAIPKLLILDAATLEVLADWGPRPQGAKQLILDYKAAHGVVDETAKIELQKWYLHDKGVAIQNEIMAMHKKVLA</sequence>
<name>A0ABW5Z8Q8_9FLAO</name>
<protein>
    <submittedName>
        <fullName evidence="1">Thioredoxin family protein</fullName>
    </submittedName>
</protein>
<dbReference type="SUPFAM" id="SSF52833">
    <property type="entry name" value="Thioredoxin-like"/>
    <property type="match status" value="1"/>
</dbReference>
<accession>A0ABW5Z8Q8</accession>
<evidence type="ECO:0000313" key="1">
    <source>
        <dbReference type="EMBL" id="MFD2908828.1"/>
    </source>
</evidence>
<dbReference type="InterPro" id="IPR036249">
    <property type="entry name" value="Thioredoxin-like_sf"/>
</dbReference>
<organism evidence="1 2">
    <name type="scientific">Flavobacterium ardleyense</name>
    <dbReference type="NCBI Taxonomy" id="2038737"/>
    <lineage>
        <taxon>Bacteria</taxon>
        <taxon>Pseudomonadati</taxon>
        <taxon>Bacteroidota</taxon>
        <taxon>Flavobacteriia</taxon>
        <taxon>Flavobacteriales</taxon>
        <taxon>Flavobacteriaceae</taxon>
        <taxon>Flavobacterium</taxon>
    </lineage>
</organism>